<name>A0AAD4BKT8_BOLED</name>
<evidence type="ECO:0000313" key="2">
    <source>
        <dbReference type="Proteomes" id="UP001194468"/>
    </source>
</evidence>
<keyword evidence="2" id="KW-1185">Reference proteome</keyword>
<evidence type="ECO:0000313" key="1">
    <source>
        <dbReference type="EMBL" id="KAF8432980.1"/>
    </source>
</evidence>
<dbReference type="EMBL" id="WHUW01000037">
    <property type="protein sequence ID" value="KAF8432980.1"/>
    <property type="molecule type" value="Genomic_DNA"/>
</dbReference>
<gene>
    <name evidence="1" type="ORF">L210DRAFT_3557234</name>
</gene>
<feature type="non-terminal residue" evidence="1">
    <location>
        <position position="57"/>
    </location>
</feature>
<proteinExistence type="predicted"/>
<comment type="caution">
    <text evidence="1">The sequence shown here is derived from an EMBL/GenBank/DDBJ whole genome shotgun (WGS) entry which is preliminary data.</text>
</comment>
<reference evidence="1" key="2">
    <citation type="journal article" date="2020" name="Nat. Commun.">
        <title>Large-scale genome sequencing of mycorrhizal fungi provides insights into the early evolution of symbiotic traits.</title>
        <authorList>
            <person name="Miyauchi S."/>
            <person name="Kiss E."/>
            <person name="Kuo A."/>
            <person name="Drula E."/>
            <person name="Kohler A."/>
            <person name="Sanchez-Garcia M."/>
            <person name="Morin E."/>
            <person name="Andreopoulos B."/>
            <person name="Barry K.W."/>
            <person name="Bonito G."/>
            <person name="Buee M."/>
            <person name="Carver A."/>
            <person name="Chen C."/>
            <person name="Cichocki N."/>
            <person name="Clum A."/>
            <person name="Culley D."/>
            <person name="Crous P.W."/>
            <person name="Fauchery L."/>
            <person name="Girlanda M."/>
            <person name="Hayes R.D."/>
            <person name="Keri Z."/>
            <person name="LaButti K."/>
            <person name="Lipzen A."/>
            <person name="Lombard V."/>
            <person name="Magnuson J."/>
            <person name="Maillard F."/>
            <person name="Murat C."/>
            <person name="Nolan M."/>
            <person name="Ohm R.A."/>
            <person name="Pangilinan J."/>
            <person name="Pereira M.F."/>
            <person name="Perotto S."/>
            <person name="Peter M."/>
            <person name="Pfister S."/>
            <person name="Riley R."/>
            <person name="Sitrit Y."/>
            <person name="Stielow J.B."/>
            <person name="Szollosi G."/>
            <person name="Zifcakova L."/>
            <person name="Stursova M."/>
            <person name="Spatafora J.W."/>
            <person name="Tedersoo L."/>
            <person name="Vaario L.M."/>
            <person name="Yamada A."/>
            <person name="Yan M."/>
            <person name="Wang P."/>
            <person name="Xu J."/>
            <person name="Bruns T."/>
            <person name="Baldrian P."/>
            <person name="Vilgalys R."/>
            <person name="Dunand C."/>
            <person name="Henrissat B."/>
            <person name="Grigoriev I.V."/>
            <person name="Hibbett D."/>
            <person name="Nagy L.G."/>
            <person name="Martin F.M."/>
        </authorList>
    </citation>
    <scope>NUCLEOTIDE SEQUENCE</scope>
    <source>
        <strain evidence="1">BED1</strain>
    </source>
</reference>
<sequence length="57" mass="6408">MSILQLNGRQVPETLGQTATERMCRALVRCCCRGVTGFRQKMMFKVGRNLSSASRKT</sequence>
<dbReference type="AlphaFoldDB" id="A0AAD4BKT8"/>
<accession>A0AAD4BKT8</accession>
<dbReference type="Proteomes" id="UP001194468">
    <property type="component" value="Unassembled WGS sequence"/>
</dbReference>
<organism evidence="1 2">
    <name type="scientific">Boletus edulis BED1</name>
    <dbReference type="NCBI Taxonomy" id="1328754"/>
    <lineage>
        <taxon>Eukaryota</taxon>
        <taxon>Fungi</taxon>
        <taxon>Dikarya</taxon>
        <taxon>Basidiomycota</taxon>
        <taxon>Agaricomycotina</taxon>
        <taxon>Agaricomycetes</taxon>
        <taxon>Agaricomycetidae</taxon>
        <taxon>Boletales</taxon>
        <taxon>Boletineae</taxon>
        <taxon>Boletaceae</taxon>
        <taxon>Boletoideae</taxon>
        <taxon>Boletus</taxon>
    </lineage>
</organism>
<protein>
    <submittedName>
        <fullName evidence="1">Uncharacterized protein</fullName>
    </submittedName>
</protein>
<reference evidence="1" key="1">
    <citation type="submission" date="2019-10" db="EMBL/GenBank/DDBJ databases">
        <authorList>
            <consortium name="DOE Joint Genome Institute"/>
            <person name="Kuo A."/>
            <person name="Miyauchi S."/>
            <person name="Kiss E."/>
            <person name="Drula E."/>
            <person name="Kohler A."/>
            <person name="Sanchez-Garcia M."/>
            <person name="Andreopoulos B."/>
            <person name="Barry K.W."/>
            <person name="Bonito G."/>
            <person name="Buee M."/>
            <person name="Carver A."/>
            <person name="Chen C."/>
            <person name="Cichocki N."/>
            <person name="Clum A."/>
            <person name="Culley D."/>
            <person name="Crous P.W."/>
            <person name="Fauchery L."/>
            <person name="Girlanda M."/>
            <person name="Hayes R."/>
            <person name="Keri Z."/>
            <person name="LaButti K."/>
            <person name="Lipzen A."/>
            <person name="Lombard V."/>
            <person name="Magnuson J."/>
            <person name="Maillard F."/>
            <person name="Morin E."/>
            <person name="Murat C."/>
            <person name="Nolan M."/>
            <person name="Ohm R."/>
            <person name="Pangilinan J."/>
            <person name="Pereira M."/>
            <person name="Perotto S."/>
            <person name="Peter M."/>
            <person name="Riley R."/>
            <person name="Sitrit Y."/>
            <person name="Stielow B."/>
            <person name="Szollosi G."/>
            <person name="Zifcakova L."/>
            <person name="Stursova M."/>
            <person name="Spatafora J.W."/>
            <person name="Tedersoo L."/>
            <person name="Vaario L.-M."/>
            <person name="Yamada A."/>
            <person name="Yan M."/>
            <person name="Wang P."/>
            <person name="Xu J."/>
            <person name="Bruns T."/>
            <person name="Baldrian P."/>
            <person name="Vilgalys R."/>
            <person name="Henrissat B."/>
            <person name="Grigoriev I.V."/>
            <person name="Hibbett D."/>
            <person name="Nagy L.G."/>
            <person name="Martin F.M."/>
        </authorList>
    </citation>
    <scope>NUCLEOTIDE SEQUENCE</scope>
    <source>
        <strain evidence="1">BED1</strain>
    </source>
</reference>